<keyword evidence="10" id="KW-1185">Reference proteome</keyword>
<dbReference type="InterPro" id="IPR000873">
    <property type="entry name" value="AMP-dep_synth/lig_dom"/>
</dbReference>
<dbReference type="PROSITE" id="PS00455">
    <property type="entry name" value="AMP_BINDING"/>
    <property type="match status" value="1"/>
</dbReference>
<evidence type="ECO:0000259" key="7">
    <source>
        <dbReference type="Pfam" id="PF13193"/>
    </source>
</evidence>
<proteinExistence type="inferred from homology"/>
<dbReference type="Pfam" id="PF13193">
    <property type="entry name" value="AMP-binding_C"/>
    <property type="match status" value="1"/>
</dbReference>
<evidence type="ECO:0000313" key="10">
    <source>
        <dbReference type="Proteomes" id="UP001165085"/>
    </source>
</evidence>
<gene>
    <name evidence="9" type="ORF">TrST_g13773</name>
</gene>
<keyword evidence="2 5" id="KW-0436">Ligase</keyword>
<dbReference type="GO" id="GO:0016208">
    <property type="term" value="F:AMP binding"/>
    <property type="evidence" value="ECO:0007669"/>
    <property type="project" value="InterPro"/>
</dbReference>
<evidence type="ECO:0000259" key="6">
    <source>
        <dbReference type="Pfam" id="PF00501"/>
    </source>
</evidence>
<dbReference type="Pfam" id="PF00501">
    <property type="entry name" value="AMP-binding"/>
    <property type="match status" value="1"/>
</dbReference>
<dbReference type="PANTHER" id="PTHR24095">
    <property type="entry name" value="ACETYL-COENZYME A SYNTHETASE"/>
    <property type="match status" value="1"/>
</dbReference>
<dbReference type="InterPro" id="IPR020845">
    <property type="entry name" value="AMP-binding_CS"/>
</dbReference>
<dbReference type="SUPFAM" id="SSF56801">
    <property type="entry name" value="Acetyl-CoA synthetase-like"/>
    <property type="match status" value="1"/>
</dbReference>
<sequence>MLRLSRSSLKSWARTLSARSTNPSPRPISTATLQPLTNFVPPSAAGQTGTALMAQQLLSSRSRLLSASAIDRSYLADHALSISDPDAYWSEIAANNYHWEKSFDASTVLKYNFHASKGPIHIEWFKGGKTNISYNVVDRWAEDTPEKTALIFEGNDPSETASYTFKELKAKVFRVANVLKAKGVKKGDRVALYLPMTVDLPISMLACARIGAVHSVVFGGFSSDALAARIKDSGSKVLITADGVGRGEKVINLKSIADTAMDSLGAEDQVETCLVLERLNEEQLKDNPTASHRDPSRDVDFAAACAAVSDDCPVTWMDAEDPLFILYTSGSTGTPKGVLHTTGGYMVYSGETFRNVFDYKGAPSDIFWCTADCGWITGHSYLAYGPLLSGCTSIVFEGVPNYPDASRFWSTVERHKVTQFYTAPTALRALMREGDEPVKKHDLSSLRILGTVGEPINPAAWDWYNEIVGKGNCPIVDTWWQTETGGHMLTPLPNKWPLKPGSATLPFYGVAPALIDPSSEEELEGNDVHGHLCMKQPWPGMARSLWNNHERFEEVYFSQFDGYYCTGDGAQRDEDGYFWVTGRVDDVLIVSGHNIGTAEVESSFVGHGDVAEAAVVGFPHEVKGEAIYCYVTLNQGVEGSEDLRWELKKKVAEELGAFCRPDVVHFTPALPKTRSGKIMRRILRKIADPSETDKLLAGDLECLGDISTLADEAIVHDLVEGLREPC</sequence>
<evidence type="ECO:0000256" key="4">
    <source>
        <dbReference type="ARBA" id="ARBA00022840"/>
    </source>
</evidence>
<comment type="catalytic activity">
    <reaction evidence="5">
        <text>acetate + ATP + CoA = acetyl-CoA + AMP + diphosphate</text>
        <dbReference type="Rhea" id="RHEA:23176"/>
        <dbReference type="ChEBI" id="CHEBI:30089"/>
        <dbReference type="ChEBI" id="CHEBI:30616"/>
        <dbReference type="ChEBI" id="CHEBI:33019"/>
        <dbReference type="ChEBI" id="CHEBI:57287"/>
        <dbReference type="ChEBI" id="CHEBI:57288"/>
        <dbReference type="ChEBI" id="CHEBI:456215"/>
        <dbReference type="EC" id="6.2.1.1"/>
    </reaction>
</comment>
<accession>A0A9W7A6U0</accession>
<dbReference type="GO" id="GO:0003987">
    <property type="term" value="F:acetate-CoA ligase activity"/>
    <property type="evidence" value="ECO:0007669"/>
    <property type="project" value="UniProtKB-UniRule"/>
</dbReference>
<evidence type="ECO:0000256" key="3">
    <source>
        <dbReference type="ARBA" id="ARBA00022741"/>
    </source>
</evidence>
<dbReference type="InterPro" id="IPR025110">
    <property type="entry name" value="AMP-bd_C"/>
</dbReference>
<dbReference type="PANTHER" id="PTHR24095:SF14">
    <property type="entry name" value="ACETYL-COENZYME A SYNTHETASE 1"/>
    <property type="match status" value="1"/>
</dbReference>
<dbReference type="InterPro" id="IPR042099">
    <property type="entry name" value="ANL_N_sf"/>
</dbReference>
<keyword evidence="3 5" id="KW-0547">Nucleotide-binding</keyword>
<dbReference type="NCBIfam" id="NF001208">
    <property type="entry name" value="PRK00174.1"/>
    <property type="match status" value="1"/>
</dbReference>
<name>A0A9W7A6U0_9STRA</name>
<dbReference type="NCBIfam" id="TIGR02188">
    <property type="entry name" value="Ac_CoA_lig_AcsA"/>
    <property type="match status" value="1"/>
</dbReference>
<evidence type="ECO:0000259" key="8">
    <source>
        <dbReference type="Pfam" id="PF16177"/>
    </source>
</evidence>
<dbReference type="GO" id="GO:0019427">
    <property type="term" value="P:acetyl-CoA biosynthetic process from acetate"/>
    <property type="evidence" value="ECO:0007669"/>
    <property type="project" value="InterPro"/>
</dbReference>
<feature type="domain" description="Acetyl-coenzyme A synthetase N-terminal" evidence="8">
    <location>
        <begin position="74"/>
        <end position="136"/>
    </location>
</feature>
<keyword evidence="4 5" id="KW-0067">ATP-binding</keyword>
<dbReference type="EMBL" id="BRXY01000077">
    <property type="protein sequence ID" value="GMH62395.1"/>
    <property type="molecule type" value="Genomic_DNA"/>
</dbReference>
<dbReference type="Gene3D" id="3.40.50.12780">
    <property type="entry name" value="N-terminal domain of ligase-like"/>
    <property type="match status" value="1"/>
</dbReference>
<protein>
    <recommendedName>
        <fullName evidence="5">Acetyl-coenzyme A synthetase</fullName>
        <ecNumber evidence="5">6.2.1.1</ecNumber>
    </recommendedName>
</protein>
<dbReference type="AlphaFoldDB" id="A0A9W7A6U0"/>
<evidence type="ECO:0000256" key="1">
    <source>
        <dbReference type="ARBA" id="ARBA00006432"/>
    </source>
</evidence>
<evidence type="ECO:0000313" key="9">
    <source>
        <dbReference type="EMBL" id="GMH62395.1"/>
    </source>
</evidence>
<evidence type="ECO:0000256" key="5">
    <source>
        <dbReference type="RuleBase" id="RU361147"/>
    </source>
</evidence>
<dbReference type="InterPro" id="IPR032387">
    <property type="entry name" value="ACAS_N"/>
</dbReference>
<dbReference type="CDD" id="cd05966">
    <property type="entry name" value="ACS"/>
    <property type="match status" value="1"/>
</dbReference>
<dbReference type="FunFam" id="3.40.50.12780:FF:000001">
    <property type="entry name" value="Acetyl-coenzyme A synthetase"/>
    <property type="match status" value="1"/>
</dbReference>
<organism evidence="9 10">
    <name type="scientific">Triparma strigata</name>
    <dbReference type="NCBI Taxonomy" id="1606541"/>
    <lineage>
        <taxon>Eukaryota</taxon>
        <taxon>Sar</taxon>
        <taxon>Stramenopiles</taxon>
        <taxon>Ochrophyta</taxon>
        <taxon>Bolidophyceae</taxon>
        <taxon>Parmales</taxon>
        <taxon>Triparmaceae</taxon>
        <taxon>Triparma</taxon>
    </lineage>
</organism>
<dbReference type="Pfam" id="PF16177">
    <property type="entry name" value="ACAS_N"/>
    <property type="match status" value="1"/>
</dbReference>
<dbReference type="Proteomes" id="UP001165085">
    <property type="component" value="Unassembled WGS sequence"/>
</dbReference>
<dbReference type="EC" id="6.2.1.1" evidence="5"/>
<dbReference type="OrthoDB" id="1706066at2759"/>
<comment type="similarity">
    <text evidence="1 5">Belongs to the ATP-dependent AMP-binding enzyme family.</text>
</comment>
<dbReference type="Gene3D" id="3.30.300.30">
    <property type="match status" value="1"/>
</dbReference>
<feature type="domain" description="AMP-dependent synthetase/ligase" evidence="6">
    <location>
        <begin position="138"/>
        <end position="543"/>
    </location>
</feature>
<dbReference type="InterPro" id="IPR045851">
    <property type="entry name" value="AMP-bd_C_sf"/>
</dbReference>
<reference evidence="10" key="1">
    <citation type="journal article" date="2023" name="Commun. Biol.">
        <title>Genome analysis of Parmales, the sister group of diatoms, reveals the evolutionary specialization of diatoms from phago-mixotrophs to photoautotrophs.</title>
        <authorList>
            <person name="Ban H."/>
            <person name="Sato S."/>
            <person name="Yoshikawa S."/>
            <person name="Yamada K."/>
            <person name="Nakamura Y."/>
            <person name="Ichinomiya M."/>
            <person name="Sato N."/>
            <person name="Blanc-Mathieu R."/>
            <person name="Endo H."/>
            <person name="Kuwata A."/>
            <person name="Ogata H."/>
        </authorList>
    </citation>
    <scope>NUCLEOTIDE SEQUENCE [LARGE SCALE GENOMIC DNA]</scope>
    <source>
        <strain evidence="10">NIES 3701</strain>
    </source>
</reference>
<dbReference type="GO" id="GO:0005524">
    <property type="term" value="F:ATP binding"/>
    <property type="evidence" value="ECO:0007669"/>
    <property type="project" value="UniProtKB-UniRule"/>
</dbReference>
<feature type="domain" description="AMP-binding enzyme C-terminal" evidence="7">
    <location>
        <begin position="599"/>
        <end position="677"/>
    </location>
</feature>
<comment type="caution">
    <text evidence="9">The sequence shown here is derived from an EMBL/GenBank/DDBJ whole genome shotgun (WGS) entry which is preliminary data.</text>
</comment>
<evidence type="ECO:0000256" key="2">
    <source>
        <dbReference type="ARBA" id="ARBA00022598"/>
    </source>
</evidence>
<dbReference type="InterPro" id="IPR011904">
    <property type="entry name" value="Ac_CoA_lig"/>
</dbReference>